<organism evidence="1 2">
    <name type="scientific">Paenibacillus eucommiae</name>
    <dbReference type="NCBI Taxonomy" id="1355755"/>
    <lineage>
        <taxon>Bacteria</taxon>
        <taxon>Bacillati</taxon>
        <taxon>Bacillota</taxon>
        <taxon>Bacilli</taxon>
        <taxon>Bacillales</taxon>
        <taxon>Paenibacillaceae</taxon>
        <taxon>Paenibacillus</taxon>
    </lineage>
</organism>
<keyword evidence="2" id="KW-1185">Reference proteome</keyword>
<protein>
    <submittedName>
        <fullName evidence="1">DNA-binding transcriptional regulator YafY</fullName>
    </submittedName>
</protein>
<keyword evidence="1" id="KW-0238">DNA-binding</keyword>
<evidence type="ECO:0000313" key="2">
    <source>
        <dbReference type="Proteomes" id="UP001519287"/>
    </source>
</evidence>
<reference evidence="1 2" key="1">
    <citation type="submission" date="2021-03" db="EMBL/GenBank/DDBJ databases">
        <title>Genomic Encyclopedia of Type Strains, Phase IV (KMG-IV): sequencing the most valuable type-strain genomes for metagenomic binning, comparative biology and taxonomic classification.</title>
        <authorList>
            <person name="Goeker M."/>
        </authorList>
    </citation>
    <scope>NUCLEOTIDE SEQUENCE [LARGE SCALE GENOMIC DNA]</scope>
    <source>
        <strain evidence="1 2">DSM 26048</strain>
    </source>
</reference>
<sequence>MQKYIGQVMEIIYLDHYGKLSQRKIEIRTVRGSMVFAFCLEKRKMRTFRVEIY</sequence>
<comment type="caution">
    <text evidence="1">The sequence shown here is derived from an EMBL/GenBank/DDBJ whole genome shotgun (WGS) entry which is preliminary data.</text>
</comment>
<dbReference type="RefSeq" id="WP_209977030.1">
    <property type="nucleotide sequence ID" value="NZ_JAGGLB010000032.1"/>
</dbReference>
<dbReference type="EMBL" id="JAGGLB010000032">
    <property type="protein sequence ID" value="MBP1995215.1"/>
    <property type="molecule type" value="Genomic_DNA"/>
</dbReference>
<dbReference type="Proteomes" id="UP001519287">
    <property type="component" value="Unassembled WGS sequence"/>
</dbReference>
<name>A0ABS4J7J4_9BACL</name>
<gene>
    <name evidence="1" type="ORF">J2Z66_006857</name>
</gene>
<evidence type="ECO:0000313" key="1">
    <source>
        <dbReference type="EMBL" id="MBP1995215.1"/>
    </source>
</evidence>
<dbReference type="GO" id="GO:0003677">
    <property type="term" value="F:DNA binding"/>
    <property type="evidence" value="ECO:0007669"/>
    <property type="project" value="UniProtKB-KW"/>
</dbReference>
<accession>A0ABS4J7J4</accession>
<proteinExistence type="predicted"/>